<feature type="compositionally biased region" description="Low complexity" evidence="8">
    <location>
        <begin position="420"/>
        <end position="436"/>
    </location>
</feature>
<evidence type="ECO:0000256" key="2">
    <source>
        <dbReference type="ARBA" id="ARBA00022723"/>
    </source>
</evidence>
<dbReference type="PROSITE" id="PS50157">
    <property type="entry name" value="ZINC_FINGER_C2H2_2"/>
    <property type="match status" value="2"/>
</dbReference>
<feature type="region of interest" description="Disordered" evidence="8">
    <location>
        <begin position="520"/>
        <end position="580"/>
    </location>
</feature>
<feature type="coiled-coil region" evidence="7">
    <location>
        <begin position="129"/>
        <end position="156"/>
    </location>
</feature>
<feature type="compositionally biased region" description="Polar residues" evidence="8">
    <location>
        <begin position="520"/>
        <end position="531"/>
    </location>
</feature>
<dbReference type="EMBL" id="ATAM02000004">
    <property type="protein sequence ID" value="KAL0250756.1"/>
    <property type="molecule type" value="Genomic_DNA"/>
</dbReference>
<feature type="region of interest" description="Disordered" evidence="8">
    <location>
        <begin position="702"/>
        <end position="763"/>
    </location>
</feature>
<protein>
    <recommendedName>
        <fullName evidence="9">C2H2-type domain-containing protein</fullName>
    </recommendedName>
</protein>
<feature type="region of interest" description="Disordered" evidence="8">
    <location>
        <begin position="804"/>
        <end position="824"/>
    </location>
</feature>
<evidence type="ECO:0000256" key="7">
    <source>
        <dbReference type="SAM" id="Coils"/>
    </source>
</evidence>
<comment type="caution">
    <text evidence="10">The sequence shown here is derived from an EMBL/GenBank/DDBJ whole genome shotgun (WGS) entry which is preliminary data.</text>
</comment>
<evidence type="ECO:0000256" key="8">
    <source>
        <dbReference type="SAM" id="MobiDB-lite"/>
    </source>
</evidence>
<feature type="domain" description="C2H2-type" evidence="9">
    <location>
        <begin position="646"/>
        <end position="673"/>
    </location>
</feature>
<keyword evidence="2" id="KW-0479">Metal-binding</keyword>
<sequence length="824" mass="89917">MSHSLYRHDLPPHFCPPPTLLPDSAVSPTLKCAYKVPRSLGMVSAEPYRSQRTSYYSQPQSPTYVSSTSTTLPVSGALIFTLPFQQIDTVSPVGKMARRSSRADPMIRTEDDMYEEDDGYGELGQRHPLRRVKEDMREEIEERHEHEVQLTRIQEQGEGMSLPGIKTLLGVKEHPSGSSSLYQSPSLPSLGTNSPTTSPSSARTSRFSSFTSSTVPELSAPEWWAPEFERSPFHAVFSRPHPFPNTQTYMVDEHDQKRRRSDGPPPLRDVEESARLRWQAQSRNASFPSAASHSSGPTTPTSWSLMRGRLHPPVPSSPSIATVMGRGSISSTSGAMSPPITRRASPNSRNPSLVGGQLSRHISDLSATDSQRGSISGVPGPPERRVSVQASSCINPIDLDRAPVLPPLTSPENERPPMPSASFSLPSIRRSSSTCSDRLRRHSNTQPTTPDTTGLPEVRRSSLTEIIMAKSGDDVAMKEGRYGFSTEERHVISGTEKRAETLSGLASIPLQSKPAIQSLAGTSSDTRTWNPQERRESTESISSATAHLAINSEAERERTVSLRGRKRSTDTRDDDEPKVDSSFIGVDVGVGAGDPALRGMEVLAESARRVAAAEEEQKAKSVEEEDVEEAEEEKDEVPEKTGGPKYTCTYCAKTFSRPSSLKIHTYSHTGERPFVCNEAGCGRRFSVQSNLKRHAKVHLVGPLGVSASEPSEPLTKSPERPTHSSNPHQQPSPHPPPPHHHQSHHRMAQPPPPHMMSGPMPPPGGYPFIPTSYAPLSVGVLSGPPPSGSTPGMAPPHGYYMDGRYAVAPPPPSNGMHHGQKWKR</sequence>
<feature type="compositionally biased region" description="Acidic residues" evidence="8">
    <location>
        <begin position="623"/>
        <end position="636"/>
    </location>
</feature>
<keyword evidence="3" id="KW-0677">Repeat</keyword>
<keyword evidence="5" id="KW-0862">Zinc</keyword>
<feature type="compositionally biased region" description="Polar residues" evidence="8">
    <location>
        <begin position="365"/>
        <end position="374"/>
    </location>
</feature>
<feature type="compositionally biased region" description="Polar residues" evidence="8">
    <location>
        <begin position="279"/>
        <end position="304"/>
    </location>
</feature>
<reference evidence="11" key="1">
    <citation type="submission" date="2015-01" db="EMBL/GenBank/DDBJ databases">
        <title>The Genome Sequence of Cryptococcus gattii MMRL2647.</title>
        <authorList>
            <consortium name="The Broad Institute Genomics Platform"/>
            <person name="Cuomo C."/>
            <person name="Litvintseva A."/>
            <person name="Chen Y."/>
            <person name="Heitman J."/>
            <person name="Sun S."/>
            <person name="Springer D."/>
            <person name="Dromer F."/>
            <person name="Young S."/>
            <person name="Zeng Q."/>
            <person name="Gargeya S."/>
            <person name="Abouelleil A."/>
            <person name="Alvarado L."/>
            <person name="Chapman S.B."/>
            <person name="Gainer-Dewar J."/>
            <person name="Goldberg J."/>
            <person name="Griggs A."/>
            <person name="Gujja S."/>
            <person name="Hansen M."/>
            <person name="Howarth C."/>
            <person name="Imamovic A."/>
            <person name="Larimer J."/>
            <person name="Murphy C."/>
            <person name="Naylor J."/>
            <person name="Pearson M."/>
            <person name="Priest M."/>
            <person name="Roberts A."/>
            <person name="Saif S."/>
            <person name="Shea T."/>
            <person name="Sykes S."/>
            <person name="Wortman J."/>
            <person name="Nusbaum C."/>
            <person name="Birren B."/>
        </authorList>
    </citation>
    <scope>NUCLEOTIDE SEQUENCE [LARGE SCALE GENOMIC DNA]</scope>
    <source>
        <strain evidence="11">IND107</strain>
    </source>
</reference>
<dbReference type="Proteomes" id="UP000054399">
    <property type="component" value="Unassembled WGS sequence"/>
</dbReference>
<keyword evidence="11" id="KW-1185">Reference proteome</keyword>
<feature type="region of interest" description="Disordered" evidence="8">
    <location>
        <begin position="239"/>
        <end position="456"/>
    </location>
</feature>
<dbReference type="GeneID" id="91989828"/>
<gene>
    <name evidence="10" type="ORF">I308_102972</name>
</gene>
<dbReference type="InterPro" id="IPR036236">
    <property type="entry name" value="Znf_C2H2_sf"/>
</dbReference>
<feature type="compositionally biased region" description="Low complexity" evidence="8">
    <location>
        <begin position="176"/>
        <end position="212"/>
    </location>
</feature>
<evidence type="ECO:0000256" key="1">
    <source>
        <dbReference type="ARBA" id="ARBA00006991"/>
    </source>
</evidence>
<evidence type="ECO:0000259" key="9">
    <source>
        <dbReference type="PROSITE" id="PS50157"/>
    </source>
</evidence>
<keyword evidence="7" id="KW-0175">Coiled coil</keyword>
<organism evidence="10 11">
    <name type="scientific">Cryptococcus tetragattii IND107</name>
    <dbReference type="NCBI Taxonomy" id="1296105"/>
    <lineage>
        <taxon>Eukaryota</taxon>
        <taxon>Fungi</taxon>
        <taxon>Dikarya</taxon>
        <taxon>Basidiomycota</taxon>
        <taxon>Agaricomycotina</taxon>
        <taxon>Tremellomycetes</taxon>
        <taxon>Tremellales</taxon>
        <taxon>Cryptococcaceae</taxon>
        <taxon>Cryptococcus</taxon>
        <taxon>Cryptococcus gattii species complex</taxon>
    </lineage>
</organism>
<comment type="similarity">
    <text evidence="1">Belongs to the krueppel C2H2-type zinc-finger protein family.</text>
</comment>
<dbReference type="SUPFAM" id="SSF57667">
    <property type="entry name" value="beta-beta-alpha zinc fingers"/>
    <property type="match status" value="1"/>
</dbReference>
<accession>A0ABR3BY38</accession>
<keyword evidence="4 6" id="KW-0863">Zinc-finger</keyword>
<feature type="region of interest" description="Disordered" evidence="8">
    <location>
        <begin position="170"/>
        <end position="212"/>
    </location>
</feature>
<dbReference type="InterPro" id="IPR013087">
    <property type="entry name" value="Znf_C2H2_type"/>
</dbReference>
<feature type="compositionally biased region" description="Pro residues" evidence="8">
    <location>
        <begin position="749"/>
        <end position="763"/>
    </location>
</feature>
<dbReference type="PANTHER" id="PTHR24384:SF218">
    <property type="entry name" value="ZINC FINGER PROTEIN 502"/>
    <property type="match status" value="1"/>
</dbReference>
<evidence type="ECO:0000256" key="4">
    <source>
        <dbReference type="ARBA" id="ARBA00022771"/>
    </source>
</evidence>
<name>A0ABR3BY38_9TREE</name>
<feature type="domain" description="C2H2-type" evidence="9">
    <location>
        <begin position="674"/>
        <end position="698"/>
    </location>
</feature>
<dbReference type="SMART" id="SM00355">
    <property type="entry name" value="ZnF_C2H2"/>
    <property type="match status" value="2"/>
</dbReference>
<evidence type="ECO:0000256" key="3">
    <source>
        <dbReference type="ARBA" id="ARBA00022737"/>
    </source>
</evidence>
<dbReference type="Pfam" id="PF00096">
    <property type="entry name" value="zf-C2H2"/>
    <property type="match status" value="2"/>
</dbReference>
<evidence type="ECO:0000313" key="11">
    <source>
        <dbReference type="Proteomes" id="UP000054399"/>
    </source>
</evidence>
<evidence type="ECO:0000313" key="10">
    <source>
        <dbReference type="EMBL" id="KAL0250756.1"/>
    </source>
</evidence>
<feature type="compositionally biased region" description="Basic residues" evidence="8">
    <location>
        <begin position="737"/>
        <end position="747"/>
    </location>
</feature>
<evidence type="ECO:0000256" key="6">
    <source>
        <dbReference type="PROSITE-ProRule" id="PRU00042"/>
    </source>
</evidence>
<dbReference type="InterPro" id="IPR050752">
    <property type="entry name" value="C2H2-ZF_domain"/>
</dbReference>
<dbReference type="RefSeq" id="XP_066614943.1">
    <property type="nucleotide sequence ID" value="XM_066757474.1"/>
</dbReference>
<dbReference type="PANTHER" id="PTHR24384">
    <property type="entry name" value="FINGER PUTATIVE TRANSCRIPTION FACTOR FAMILY-RELATED"/>
    <property type="match status" value="1"/>
</dbReference>
<proteinExistence type="inferred from homology"/>
<reference evidence="10 11" key="2">
    <citation type="submission" date="2024-01" db="EMBL/GenBank/DDBJ databases">
        <title>Comparative genomics of Cryptococcus and Kwoniella reveals pathogenesis evolution and contrasting modes of karyotype evolution via chromosome fusion or intercentromeric recombination.</title>
        <authorList>
            <person name="Coelho M.A."/>
            <person name="David-Palma M."/>
            <person name="Shea T."/>
            <person name="Bowers K."/>
            <person name="Mcginley-Smith S."/>
            <person name="Mohammad A.W."/>
            <person name="Gnirke A."/>
            <person name="Yurkov A.M."/>
            <person name="Nowrousian M."/>
            <person name="Sun S."/>
            <person name="Cuomo C.A."/>
            <person name="Heitman J."/>
        </authorList>
    </citation>
    <scope>NUCLEOTIDE SEQUENCE [LARGE SCALE GENOMIC DNA]</scope>
    <source>
        <strain evidence="10 11">IND107</strain>
    </source>
</reference>
<dbReference type="Gene3D" id="3.30.160.60">
    <property type="entry name" value="Classic Zinc Finger"/>
    <property type="match status" value="2"/>
</dbReference>
<dbReference type="PROSITE" id="PS00028">
    <property type="entry name" value="ZINC_FINGER_C2H2_1"/>
    <property type="match status" value="2"/>
</dbReference>
<feature type="region of interest" description="Disordered" evidence="8">
    <location>
        <begin position="614"/>
        <end position="642"/>
    </location>
</feature>
<evidence type="ECO:0000256" key="5">
    <source>
        <dbReference type="ARBA" id="ARBA00022833"/>
    </source>
</evidence>